<dbReference type="Gene3D" id="3.50.50.60">
    <property type="entry name" value="FAD/NAD(P)-binding domain"/>
    <property type="match status" value="2"/>
</dbReference>
<dbReference type="PRINTS" id="PR00469">
    <property type="entry name" value="PNDRDTASEII"/>
</dbReference>
<keyword evidence="4" id="KW-1185">Reference proteome</keyword>
<protein>
    <submittedName>
        <fullName evidence="3">NAD(P)/FAD-dependent oxidoreductase</fullName>
    </submittedName>
</protein>
<dbReference type="InterPro" id="IPR036188">
    <property type="entry name" value="FAD/NAD-bd_sf"/>
</dbReference>
<dbReference type="RefSeq" id="WP_377256127.1">
    <property type="nucleotide sequence ID" value="NZ_JBHLUH010000060.1"/>
</dbReference>
<dbReference type="Pfam" id="PF07992">
    <property type="entry name" value="Pyr_redox_2"/>
    <property type="match status" value="1"/>
</dbReference>
<dbReference type="Proteomes" id="UP001589867">
    <property type="component" value="Unassembled WGS sequence"/>
</dbReference>
<dbReference type="PANTHER" id="PTHR42949">
    <property type="entry name" value="ANAEROBIC GLYCEROL-3-PHOSPHATE DEHYDROGENASE SUBUNIT B"/>
    <property type="match status" value="1"/>
</dbReference>
<sequence length="427" mass="45745">MTGVARREVDVMVVGAGPSGLSAATWLRRLGVERVEVIDREEQVGGIPRHSFHTGFGIRDLHRVLSGPAYARHHGELARRAGARLRTGVAATDWAGPLTLRTTSRDGIEEIAARAVVLATGARERPRTARLVAGARPAGVYTTGELQQSVYLYGQHIGERAVVVGAEHVSYSAVMTLHHAKVRVAAMVTDQPRHQSFAAFDAAARLRYRFPLIAGHQVAEILGNNRVSGVRLRGPDGGERTVHCDTIVFTGDWVPDHELSRLRGLQIDPGSASPSVDTALRTSATGVFAAGNLIHPVQTADIAALSGRAVAASVSRYLAGDAPDPGHIAVVAGAPLLWASPHRVDAAVPPPLRRFVLWSGAFVPRPVITISQDGRELWRRRLRRTLVPNQPYRLPADWLSSVHASAGPIRIDIAGSDLVANGGGDRE</sequence>
<proteinExistence type="predicted"/>
<accession>A0ABV6MAG2</accession>
<reference evidence="3 4" key="1">
    <citation type="submission" date="2024-09" db="EMBL/GenBank/DDBJ databases">
        <authorList>
            <person name="Sun Q."/>
            <person name="Mori K."/>
        </authorList>
    </citation>
    <scope>NUCLEOTIDE SEQUENCE [LARGE SCALE GENOMIC DNA]</scope>
    <source>
        <strain evidence="3 4">TBRC 3947</strain>
    </source>
</reference>
<dbReference type="InterPro" id="IPR023753">
    <property type="entry name" value="FAD/NAD-binding_dom"/>
</dbReference>
<name>A0ABV6MAG2_9ACTN</name>
<comment type="caution">
    <text evidence="3">The sequence shown here is derived from an EMBL/GenBank/DDBJ whole genome shotgun (WGS) entry which is preliminary data.</text>
</comment>
<dbReference type="PANTHER" id="PTHR42949:SF3">
    <property type="entry name" value="ANAEROBIC GLYCEROL-3-PHOSPHATE DEHYDROGENASE SUBUNIT B"/>
    <property type="match status" value="1"/>
</dbReference>
<evidence type="ECO:0000259" key="2">
    <source>
        <dbReference type="Pfam" id="PF07992"/>
    </source>
</evidence>
<feature type="domain" description="FAD/NAD(P)-binding" evidence="2">
    <location>
        <begin position="10"/>
        <end position="304"/>
    </location>
</feature>
<dbReference type="PRINTS" id="PR00368">
    <property type="entry name" value="FADPNR"/>
</dbReference>
<dbReference type="EMBL" id="JBHLUH010000060">
    <property type="protein sequence ID" value="MFC0531544.1"/>
    <property type="molecule type" value="Genomic_DNA"/>
</dbReference>
<evidence type="ECO:0000256" key="1">
    <source>
        <dbReference type="ARBA" id="ARBA00023002"/>
    </source>
</evidence>
<organism evidence="3 4">
    <name type="scientific">Phytohabitans kaempferiae</name>
    <dbReference type="NCBI Taxonomy" id="1620943"/>
    <lineage>
        <taxon>Bacteria</taxon>
        <taxon>Bacillati</taxon>
        <taxon>Actinomycetota</taxon>
        <taxon>Actinomycetes</taxon>
        <taxon>Micromonosporales</taxon>
        <taxon>Micromonosporaceae</taxon>
    </lineage>
</organism>
<keyword evidence="1" id="KW-0560">Oxidoreductase</keyword>
<dbReference type="InterPro" id="IPR051691">
    <property type="entry name" value="Metab_Enz_Cyan_OpOx_G3PDH"/>
</dbReference>
<evidence type="ECO:0000313" key="3">
    <source>
        <dbReference type="EMBL" id="MFC0531544.1"/>
    </source>
</evidence>
<gene>
    <name evidence="3" type="ORF">ACFFIA_28250</name>
</gene>
<dbReference type="SUPFAM" id="SSF51905">
    <property type="entry name" value="FAD/NAD(P)-binding domain"/>
    <property type="match status" value="1"/>
</dbReference>
<evidence type="ECO:0000313" key="4">
    <source>
        <dbReference type="Proteomes" id="UP001589867"/>
    </source>
</evidence>